<name>A0A9W8IDK3_9FUNG</name>
<protein>
    <submittedName>
        <fullName evidence="1">Uncharacterized protein</fullName>
    </submittedName>
</protein>
<gene>
    <name evidence="1" type="ORF">IWW36_002375</name>
</gene>
<comment type="caution">
    <text evidence="1">The sequence shown here is derived from an EMBL/GenBank/DDBJ whole genome shotgun (WGS) entry which is preliminary data.</text>
</comment>
<keyword evidence="2" id="KW-1185">Reference proteome</keyword>
<dbReference type="AlphaFoldDB" id="A0A9W8IDK3"/>
<dbReference type="OrthoDB" id="10371100at2759"/>
<sequence>MVYQKAIVCCETDYEAIDMEQYMYSSLNTPDAPEKWITNVDLFVSNGLTKYAKEMYITLSTDIGVLYFIDELFEKLHVNSANWTQVTQLDFRICNVTADDDESHEQTASDLALVFSQYFSGVRQLRCEAQKGDHLSTAFTNTLVGCYTNDITNYSTTFSTPTTCPVFGKQLTHLEILQCCNAAKELIYIHASTIRHLTLNQLTYDFELVNYKTGSSPSKEITFENLETWCLSYIKPASFSLEERQEFLSQQTRCKVVAPKLRNLAISDYLSVFPLKFVSSTFRLASCRILCSTLAAQLFTEVKFPNLKDLILTLYKEKSAHGDDGPDIVATVNNIVDTARPSNSCTIFLESSITDIDPTNMKWSRITQLSINASITFGDMIKILDRTPNATIIAFHSLNINGEEAIDFVEKHRKANGAQQHCIMPLHFKVKSIRINVEKKGCPPGHAQAMKECISQCFPSHKIFEYFISS</sequence>
<evidence type="ECO:0000313" key="1">
    <source>
        <dbReference type="EMBL" id="KAJ2849790.1"/>
    </source>
</evidence>
<reference evidence="1" key="1">
    <citation type="submission" date="2022-07" db="EMBL/GenBank/DDBJ databases">
        <title>Phylogenomic reconstructions and comparative analyses of Kickxellomycotina fungi.</title>
        <authorList>
            <person name="Reynolds N.K."/>
            <person name="Stajich J.E."/>
            <person name="Barry K."/>
            <person name="Grigoriev I.V."/>
            <person name="Crous P."/>
            <person name="Smith M.E."/>
        </authorList>
    </citation>
    <scope>NUCLEOTIDE SEQUENCE</scope>
    <source>
        <strain evidence="1">NRRL 1566</strain>
    </source>
</reference>
<dbReference type="Proteomes" id="UP001139887">
    <property type="component" value="Unassembled WGS sequence"/>
</dbReference>
<accession>A0A9W8IDK3</accession>
<proteinExistence type="predicted"/>
<evidence type="ECO:0000313" key="2">
    <source>
        <dbReference type="Proteomes" id="UP001139887"/>
    </source>
</evidence>
<organism evidence="1 2">
    <name type="scientific">Coemansia brasiliensis</name>
    <dbReference type="NCBI Taxonomy" id="2650707"/>
    <lineage>
        <taxon>Eukaryota</taxon>
        <taxon>Fungi</taxon>
        <taxon>Fungi incertae sedis</taxon>
        <taxon>Zoopagomycota</taxon>
        <taxon>Kickxellomycotina</taxon>
        <taxon>Kickxellomycetes</taxon>
        <taxon>Kickxellales</taxon>
        <taxon>Kickxellaceae</taxon>
        <taxon>Coemansia</taxon>
    </lineage>
</organism>
<dbReference type="EMBL" id="JANBUW010000058">
    <property type="protein sequence ID" value="KAJ2849790.1"/>
    <property type="molecule type" value="Genomic_DNA"/>
</dbReference>